<feature type="transmembrane region" description="Helical" evidence="1">
    <location>
        <begin position="56"/>
        <end position="77"/>
    </location>
</feature>
<gene>
    <name evidence="2" type="ORF">UHOR_05540</name>
</gene>
<organism evidence="2 3">
    <name type="scientific">Ustilago hordei</name>
    <name type="common">Barley covered smut fungus</name>
    <dbReference type="NCBI Taxonomy" id="120017"/>
    <lineage>
        <taxon>Eukaryota</taxon>
        <taxon>Fungi</taxon>
        <taxon>Dikarya</taxon>
        <taxon>Basidiomycota</taxon>
        <taxon>Ustilaginomycotina</taxon>
        <taxon>Ustilaginomycetes</taxon>
        <taxon>Ustilaginales</taxon>
        <taxon>Ustilaginaceae</taxon>
        <taxon>Ustilago</taxon>
    </lineage>
</organism>
<evidence type="ECO:0000313" key="2">
    <source>
        <dbReference type="EMBL" id="CCF51515.1"/>
    </source>
</evidence>
<dbReference type="HOGENOM" id="CLU_2172937_0_0_1"/>
<keyword evidence="1" id="KW-0472">Membrane</keyword>
<dbReference type="AlphaFoldDB" id="I2FX72"/>
<keyword evidence="3" id="KW-1185">Reference proteome</keyword>
<keyword evidence="1" id="KW-0812">Transmembrane</keyword>
<comment type="caution">
    <text evidence="2">The sequence shown here is derived from an EMBL/GenBank/DDBJ whole genome shotgun (WGS) entry which is preliminary data.</text>
</comment>
<protein>
    <submittedName>
        <fullName evidence="2">Uncharacterized protein</fullName>
    </submittedName>
</protein>
<dbReference type="Proteomes" id="UP000006174">
    <property type="component" value="Unassembled WGS sequence"/>
</dbReference>
<dbReference type="EMBL" id="CAGI01000165">
    <property type="protein sequence ID" value="CCF51515.1"/>
    <property type="molecule type" value="Genomic_DNA"/>
</dbReference>
<sequence length="110" mass="12139">MHRKPGLVFPVDIGEINQVSSVWYVLVKVTRQLSSEAMQHIQRTRLGMLYDAASHISMSVCSAVCCLMVFVGVWTAVRLSPADEGGTGLQVLYTAFRPAQEIGSVQEDLR</sequence>
<accession>I2FX72</accession>
<name>I2FX72_USTHO</name>
<reference evidence="2 3" key="1">
    <citation type="journal article" date="2012" name="Plant Cell">
        <title>Genome comparison of barley and maize smut fungi reveals targeted loss of RNA silencing components and species-specific presence of transposable elements.</title>
        <authorList>
            <person name="Laurie J.D."/>
            <person name="Ali S."/>
            <person name="Linning R."/>
            <person name="Mannhaupt G."/>
            <person name="Wong P."/>
            <person name="Gueldener U."/>
            <person name="Muensterkoetter M."/>
            <person name="Moore R."/>
            <person name="Kahmann R."/>
            <person name="Bakkeren G."/>
            <person name="Schirawski J."/>
        </authorList>
    </citation>
    <scope>NUCLEOTIDE SEQUENCE [LARGE SCALE GENOMIC DNA]</scope>
    <source>
        <strain evidence="3">Uh4875-4</strain>
    </source>
</reference>
<evidence type="ECO:0000313" key="3">
    <source>
        <dbReference type="Proteomes" id="UP000006174"/>
    </source>
</evidence>
<proteinExistence type="predicted"/>
<keyword evidence="1" id="KW-1133">Transmembrane helix</keyword>
<evidence type="ECO:0000256" key="1">
    <source>
        <dbReference type="SAM" id="Phobius"/>
    </source>
</evidence>